<proteinExistence type="predicted"/>
<evidence type="ECO:0000313" key="3">
    <source>
        <dbReference type="Proteomes" id="UP001213000"/>
    </source>
</evidence>
<dbReference type="PRINTS" id="PR00081">
    <property type="entry name" value="GDHRDH"/>
</dbReference>
<evidence type="ECO:0000313" key="2">
    <source>
        <dbReference type="EMBL" id="KAJ3570465.1"/>
    </source>
</evidence>
<reference evidence="2" key="1">
    <citation type="submission" date="2022-07" db="EMBL/GenBank/DDBJ databases">
        <title>Genome Sequence of Leucocoprinus birnbaumii.</title>
        <authorList>
            <person name="Buettner E."/>
        </authorList>
    </citation>
    <scope>NUCLEOTIDE SEQUENCE</scope>
    <source>
        <strain evidence="2">VT141</strain>
    </source>
</reference>
<evidence type="ECO:0000256" key="1">
    <source>
        <dbReference type="ARBA" id="ARBA00023002"/>
    </source>
</evidence>
<sequence length="339" mass="37903">MAKPSLWSYLYHLLRASAPLVKVDLKGKTVAVIGANTGIGFEAAQHFATMGPERLILACRSQEKGEAAIERLEQATGYKKAELWLIDLTDFSSVQTFADRALNELERLDIIVMNAAIGSRKYNTTKDGWETSLQVNALSMSLLALLLLPCLSKTATRFNVKPRIVVVSSSVHYFSKLEDEIFEAPNAFSLLSNEDYCTPNIMRTRYLETKLLNVFFVRALTNHLKDRSIIVDAVCPGFCYSELRKEITSVSMSIYEWIFARSAEEGSRNLIWAAIGAPEGGNEDDMSGQYIVSASIQEPADSLLGQEGKRREDKLWNDLISILRDVDPRVTDITGRHLN</sequence>
<dbReference type="InterPro" id="IPR002347">
    <property type="entry name" value="SDR_fam"/>
</dbReference>
<dbReference type="PANTHER" id="PTHR43157:SF31">
    <property type="entry name" value="PHOSPHATIDYLINOSITOL-GLYCAN BIOSYNTHESIS CLASS F PROTEIN"/>
    <property type="match status" value="1"/>
</dbReference>
<organism evidence="2 3">
    <name type="scientific">Leucocoprinus birnbaumii</name>
    <dbReference type="NCBI Taxonomy" id="56174"/>
    <lineage>
        <taxon>Eukaryota</taxon>
        <taxon>Fungi</taxon>
        <taxon>Dikarya</taxon>
        <taxon>Basidiomycota</taxon>
        <taxon>Agaricomycotina</taxon>
        <taxon>Agaricomycetes</taxon>
        <taxon>Agaricomycetidae</taxon>
        <taxon>Agaricales</taxon>
        <taxon>Agaricineae</taxon>
        <taxon>Agaricaceae</taxon>
        <taxon>Leucocoprinus</taxon>
    </lineage>
</organism>
<protein>
    <recommendedName>
        <fullName evidence="4">NAD(P)-binding protein</fullName>
    </recommendedName>
</protein>
<keyword evidence="1" id="KW-0560">Oxidoreductase</keyword>
<dbReference type="InterPro" id="IPR036291">
    <property type="entry name" value="NAD(P)-bd_dom_sf"/>
</dbReference>
<dbReference type="EMBL" id="JANIEX010000236">
    <property type="protein sequence ID" value="KAJ3570465.1"/>
    <property type="molecule type" value="Genomic_DNA"/>
</dbReference>
<name>A0AAD5YVK0_9AGAR</name>
<dbReference type="PANTHER" id="PTHR43157">
    <property type="entry name" value="PHOSPHATIDYLINOSITOL-GLYCAN BIOSYNTHESIS CLASS F PROTEIN-RELATED"/>
    <property type="match status" value="1"/>
</dbReference>
<gene>
    <name evidence="2" type="ORF">NP233_g4385</name>
</gene>
<dbReference type="GO" id="GO:0016491">
    <property type="term" value="F:oxidoreductase activity"/>
    <property type="evidence" value="ECO:0007669"/>
    <property type="project" value="UniProtKB-KW"/>
</dbReference>
<evidence type="ECO:0008006" key="4">
    <source>
        <dbReference type="Google" id="ProtNLM"/>
    </source>
</evidence>
<dbReference type="Proteomes" id="UP001213000">
    <property type="component" value="Unassembled WGS sequence"/>
</dbReference>
<dbReference type="SUPFAM" id="SSF51735">
    <property type="entry name" value="NAD(P)-binding Rossmann-fold domains"/>
    <property type="match status" value="1"/>
</dbReference>
<keyword evidence="3" id="KW-1185">Reference proteome</keyword>
<dbReference type="AlphaFoldDB" id="A0AAD5YVK0"/>
<accession>A0AAD5YVK0</accession>
<dbReference type="Gene3D" id="3.40.50.720">
    <property type="entry name" value="NAD(P)-binding Rossmann-like Domain"/>
    <property type="match status" value="1"/>
</dbReference>
<comment type="caution">
    <text evidence="2">The sequence shown here is derived from an EMBL/GenBank/DDBJ whole genome shotgun (WGS) entry which is preliminary data.</text>
</comment>
<dbReference type="Pfam" id="PF00106">
    <property type="entry name" value="adh_short"/>
    <property type="match status" value="1"/>
</dbReference>